<keyword evidence="1" id="KW-1133">Transmembrane helix</keyword>
<keyword evidence="1" id="KW-0812">Transmembrane</keyword>
<keyword evidence="3" id="KW-1185">Reference proteome</keyword>
<dbReference type="AlphaFoldDB" id="A0A098G518"/>
<protein>
    <submittedName>
        <fullName evidence="2">Uncharacterized protein</fullName>
    </submittedName>
</protein>
<reference evidence="3" key="1">
    <citation type="submission" date="2014-09" db="EMBL/GenBank/DDBJ databases">
        <authorList>
            <person name="Gomez-Valero L."/>
        </authorList>
    </citation>
    <scope>NUCLEOTIDE SEQUENCE [LARGE SCALE GENOMIC DNA]</scope>
    <source>
        <strain evidence="3">ATCC700992</strain>
    </source>
</reference>
<dbReference type="KEGG" id="lfa:LFA_2199"/>
<dbReference type="RefSeq" id="WP_045096050.1">
    <property type="nucleotide sequence ID" value="NZ_LN614827.1"/>
</dbReference>
<sequence>MPIDKFNQFLGNNCGVTKDVVDKALDGELVKITSLFFQPYRSKSDPWHRAASIVTAPVCSSILAAESALLSLLLGCKSIIDLIILDPENAKENMGNSAVFLIAAAITLFVALISPIINGINLVFGGMMTMLQTDREEYSSSLSSGY</sequence>
<gene>
    <name evidence="2" type="ORF">LFA_2199</name>
</gene>
<dbReference type="EMBL" id="LN614827">
    <property type="protein sequence ID" value="CEG57578.1"/>
    <property type="molecule type" value="Genomic_DNA"/>
</dbReference>
<evidence type="ECO:0000256" key="1">
    <source>
        <dbReference type="SAM" id="Phobius"/>
    </source>
</evidence>
<dbReference type="OrthoDB" id="5651921at2"/>
<organism evidence="2 3">
    <name type="scientific">Legionella fallonii LLAP-10</name>
    <dbReference type="NCBI Taxonomy" id="1212491"/>
    <lineage>
        <taxon>Bacteria</taxon>
        <taxon>Pseudomonadati</taxon>
        <taxon>Pseudomonadota</taxon>
        <taxon>Gammaproteobacteria</taxon>
        <taxon>Legionellales</taxon>
        <taxon>Legionellaceae</taxon>
        <taxon>Legionella</taxon>
    </lineage>
</organism>
<feature type="transmembrane region" description="Helical" evidence="1">
    <location>
        <begin position="100"/>
        <end position="124"/>
    </location>
</feature>
<dbReference type="Proteomes" id="UP000032430">
    <property type="component" value="Chromosome I"/>
</dbReference>
<dbReference type="HOGENOM" id="CLU_1775096_0_0_6"/>
<accession>A0A098G518</accession>
<keyword evidence="1" id="KW-0472">Membrane</keyword>
<name>A0A098G518_9GAMM</name>
<evidence type="ECO:0000313" key="2">
    <source>
        <dbReference type="EMBL" id="CEG57578.1"/>
    </source>
</evidence>
<proteinExistence type="predicted"/>
<evidence type="ECO:0000313" key="3">
    <source>
        <dbReference type="Proteomes" id="UP000032430"/>
    </source>
</evidence>